<sequence length="107" mass="11405">MFKLRSGFIVGGLIGAAAAMVWARRRPAAAARLTEAVSGMGSRLAGWAVSGWVNRSWDKAADAVPKPSSDTEANSKSNLNKIEAILNSDPALKQEVSRIREEASDVH</sequence>
<proteinExistence type="predicted"/>
<dbReference type="EMBL" id="JBHUMY010000020">
    <property type="protein sequence ID" value="MFD2661995.1"/>
    <property type="molecule type" value="Genomic_DNA"/>
</dbReference>
<gene>
    <name evidence="1" type="ORF">ACFSW5_17200</name>
</gene>
<dbReference type="RefSeq" id="WP_379275643.1">
    <property type="nucleotide sequence ID" value="NZ_JBHUGT010000029.1"/>
</dbReference>
<evidence type="ECO:0008006" key="3">
    <source>
        <dbReference type="Google" id="ProtNLM"/>
    </source>
</evidence>
<organism evidence="1 2">
    <name type="scientific">Paenibacillus thailandensis</name>
    <dbReference type="NCBI Taxonomy" id="393250"/>
    <lineage>
        <taxon>Bacteria</taxon>
        <taxon>Bacillati</taxon>
        <taxon>Bacillota</taxon>
        <taxon>Bacilli</taxon>
        <taxon>Bacillales</taxon>
        <taxon>Paenibacillaceae</taxon>
        <taxon>Paenibacillus</taxon>
    </lineage>
</organism>
<dbReference type="Proteomes" id="UP001597493">
    <property type="component" value="Unassembled WGS sequence"/>
</dbReference>
<keyword evidence="2" id="KW-1185">Reference proteome</keyword>
<accession>A0ABW5R0I8</accession>
<evidence type="ECO:0000313" key="1">
    <source>
        <dbReference type="EMBL" id="MFD2661995.1"/>
    </source>
</evidence>
<evidence type="ECO:0000313" key="2">
    <source>
        <dbReference type="Proteomes" id="UP001597493"/>
    </source>
</evidence>
<name>A0ABW5R0I8_9BACL</name>
<protein>
    <recommendedName>
        <fullName evidence="3">YtxH domain-containing protein</fullName>
    </recommendedName>
</protein>
<comment type="caution">
    <text evidence="1">The sequence shown here is derived from an EMBL/GenBank/DDBJ whole genome shotgun (WGS) entry which is preliminary data.</text>
</comment>
<reference evidence="2" key="1">
    <citation type="journal article" date="2019" name="Int. J. Syst. Evol. Microbiol.">
        <title>The Global Catalogue of Microorganisms (GCM) 10K type strain sequencing project: providing services to taxonomists for standard genome sequencing and annotation.</title>
        <authorList>
            <consortium name="The Broad Institute Genomics Platform"/>
            <consortium name="The Broad Institute Genome Sequencing Center for Infectious Disease"/>
            <person name="Wu L."/>
            <person name="Ma J."/>
        </authorList>
    </citation>
    <scope>NUCLEOTIDE SEQUENCE [LARGE SCALE GENOMIC DNA]</scope>
    <source>
        <strain evidence="2">TISTR 1827</strain>
    </source>
</reference>